<comment type="subcellular location">
    <subcellularLocation>
        <location evidence="1">Cell envelope</location>
    </subcellularLocation>
</comment>
<evidence type="ECO:0000256" key="1">
    <source>
        <dbReference type="ARBA" id="ARBA00004196"/>
    </source>
</evidence>
<evidence type="ECO:0000256" key="2">
    <source>
        <dbReference type="ARBA" id="ARBA00022729"/>
    </source>
</evidence>
<dbReference type="InterPro" id="IPR028082">
    <property type="entry name" value="Peripla_BP_I"/>
</dbReference>
<proteinExistence type="predicted"/>
<feature type="signal peptide" evidence="3">
    <location>
        <begin position="1"/>
        <end position="23"/>
    </location>
</feature>
<dbReference type="Proteomes" id="UP000451860">
    <property type="component" value="Unassembled WGS sequence"/>
</dbReference>
<reference evidence="5 6" key="1">
    <citation type="submission" date="2019-10" db="EMBL/GenBank/DDBJ databases">
        <title>Georgenia wutianyii sp. nov. and Georgenia yuyongxinii sp. nov. isolated from plateau pika (Ochotona curzoniae) in the Qinghai-Tibet plateau of China.</title>
        <authorList>
            <person name="Tian Z."/>
        </authorList>
    </citation>
    <scope>NUCLEOTIDE SEQUENCE [LARGE SCALE GENOMIC DNA]</scope>
    <source>
        <strain evidence="5 6">DSM 21501</strain>
    </source>
</reference>
<dbReference type="EMBL" id="WHJE01000004">
    <property type="protein sequence ID" value="KAE8765839.1"/>
    <property type="molecule type" value="Genomic_DNA"/>
</dbReference>
<dbReference type="PANTHER" id="PTHR30036">
    <property type="entry name" value="D-XYLOSE-BINDING PERIPLASMIC PROTEIN"/>
    <property type="match status" value="1"/>
</dbReference>
<dbReference type="InterPro" id="IPR050555">
    <property type="entry name" value="Bact_Solute-Bind_Prot2"/>
</dbReference>
<feature type="domain" description="Periplasmic binding protein" evidence="4">
    <location>
        <begin position="75"/>
        <end position="339"/>
    </location>
</feature>
<evidence type="ECO:0000313" key="6">
    <source>
        <dbReference type="Proteomes" id="UP000451860"/>
    </source>
</evidence>
<comment type="caution">
    <text evidence="5">The sequence shown here is derived from an EMBL/GenBank/DDBJ whole genome shotgun (WGS) entry which is preliminary data.</text>
</comment>
<gene>
    <name evidence="5" type="ORF">GB883_01920</name>
</gene>
<keyword evidence="6" id="KW-1185">Reference proteome</keyword>
<name>A0A7J5UU69_9MICO</name>
<accession>A0A7J5UU69</accession>
<feature type="chain" id="PRO_5038887906" evidence="3">
    <location>
        <begin position="24"/>
        <end position="404"/>
    </location>
</feature>
<dbReference type="RefSeq" id="WP_152200658.1">
    <property type="nucleotide sequence ID" value="NZ_VUKF01000004.1"/>
</dbReference>
<dbReference type="PROSITE" id="PS51257">
    <property type="entry name" value="PROKAR_LIPOPROTEIN"/>
    <property type="match status" value="1"/>
</dbReference>
<evidence type="ECO:0000256" key="3">
    <source>
        <dbReference type="SAM" id="SignalP"/>
    </source>
</evidence>
<evidence type="ECO:0000313" key="5">
    <source>
        <dbReference type="EMBL" id="KAE8765839.1"/>
    </source>
</evidence>
<dbReference type="PANTHER" id="PTHR30036:SF1">
    <property type="entry name" value="D-XYLOSE-BINDING PERIPLASMIC PROTEIN"/>
    <property type="match status" value="1"/>
</dbReference>
<dbReference type="GO" id="GO:0030288">
    <property type="term" value="C:outer membrane-bounded periplasmic space"/>
    <property type="evidence" value="ECO:0007669"/>
    <property type="project" value="TreeGrafter"/>
</dbReference>
<dbReference type="Pfam" id="PF13407">
    <property type="entry name" value="Peripla_BP_4"/>
    <property type="match status" value="1"/>
</dbReference>
<dbReference type="Gene3D" id="3.40.50.2300">
    <property type="match status" value="2"/>
</dbReference>
<dbReference type="SUPFAM" id="SSF53822">
    <property type="entry name" value="Periplasmic binding protein-like I"/>
    <property type="match status" value="1"/>
</dbReference>
<dbReference type="OrthoDB" id="9773673at2"/>
<protein>
    <submittedName>
        <fullName evidence="5">Substrate-binding domain-containing protein</fullName>
    </submittedName>
</protein>
<keyword evidence="2 3" id="KW-0732">Signal</keyword>
<dbReference type="GO" id="GO:0030246">
    <property type="term" value="F:carbohydrate binding"/>
    <property type="evidence" value="ECO:0007669"/>
    <property type="project" value="TreeGrafter"/>
</dbReference>
<evidence type="ECO:0000259" key="4">
    <source>
        <dbReference type="Pfam" id="PF13407"/>
    </source>
</evidence>
<dbReference type="AlphaFoldDB" id="A0A7J5UU69"/>
<sequence>MRTVRTGLALTSATLCLGLVVTACSSNTTTSSPTTQSATSAAVPQLKATDFTADFAAMKQLTDLAKQGKGMIGVLLPDTTTSTRYVQYDAPYLTKAFEAAGLTTSDFKIDNANGSAATMQTQAEADINAGASVLLVDPLDPGSGAAIEAKAEAAGVKVIDYDRLVTGGPADRYYVSFDNVEVGKLIGQGAVDCIGAWNVPNPNVLVMDGDPSDNNAKLFAEGYNGVLDPKFKDGTFTKVGEPAGTWTPSVAATTFEQQLTANPATNAVVTPNDDNANAVIAVLKKNGTPAKKFPTTGQDASLPGLQNVLTGYQCGTVYKPIYLEAQAAAALALYLRAGQEPPSSLVAATTKDTVLNKDIKSVYTTPVWVTPDNMADTVVKDGAVKVADLCTGEVATACTNAGIK</sequence>
<organism evidence="5 6">
    <name type="scientific">Georgenia thermotolerans</name>
    <dbReference type="NCBI Taxonomy" id="527326"/>
    <lineage>
        <taxon>Bacteria</taxon>
        <taxon>Bacillati</taxon>
        <taxon>Actinomycetota</taxon>
        <taxon>Actinomycetes</taxon>
        <taxon>Micrococcales</taxon>
        <taxon>Bogoriellaceae</taxon>
        <taxon>Georgenia</taxon>
    </lineage>
</organism>
<dbReference type="InterPro" id="IPR025997">
    <property type="entry name" value="SBP_2_dom"/>
</dbReference>